<sequence length="75" mass="8193">MQIVRTEYKLFCTMLLGGGIGRPGGRGFAQVVGNVDFVTIDALPSTHKPRSIKNIFAHAWNCSHIIICPVQLPSL</sequence>
<evidence type="ECO:0000313" key="2">
    <source>
        <dbReference type="Proteomes" id="UP000026915"/>
    </source>
</evidence>
<dbReference type="HOGENOM" id="CLU_2676032_0_0_1"/>
<gene>
    <name evidence="1" type="ORF">TCM_002946</name>
</gene>
<keyword evidence="2" id="KW-1185">Reference proteome</keyword>
<organism evidence="1 2">
    <name type="scientific">Theobroma cacao</name>
    <name type="common">Cacao</name>
    <name type="synonym">Cocoa</name>
    <dbReference type="NCBI Taxonomy" id="3641"/>
    <lineage>
        <taxon>Eukaryota</taxon>
        <taxon>Viridiplantae</taxon>
        <taxon>Streptophyta</taxon>
        <taxon>Embryophyta</taxon>
        <taxon>Tracheophyta</taxon>
        <taxon>Spermatophyta</taxon>
        <taxon>Magnoliopsida</taxon>
        <taxon>eudicotyledons</taxon>
        <taxon>Gunneridae</taxon>
        <taxon>Pentapetalae</taxon>
        <taxon>rosids</taxon>
        <taxon>malvids</taxon>
        <taxon>Malvales</taxon>
        <taxon>Malvaceae</taxon>
        <taxon>Byttnerioideae</taxon>
        <taxon>Theobroma</taxon>
    </lineage>
</organism>
<reference evidence="1 2" key="1">
    <citation type="journal article" date="2013" name="Genome Biol.">
        <title>The genome sequence of the most widely cultivated cacao type and its use to identify candidate genes regulating pod color.</title>
        <authorList>
            <person name="Motamayor J.C."/>
            <person name="Mockaitis K."/>
            <person name="Schmutz J."/>
            <person name="Haiminen N."/>
            <person name="Iii D.L."/>
            <person name="Cornejo O."/>
            <person name="Findley S.D."/>
            <person name="Zheng P."/>
            <person name="Utro F."/>
            <person name="Royaert S."/>
            <person name="Saski C."/>
            <person name="Jenkins J."/>
            <person name="Podicheti R."/>
            <person name="Zhao M."/>
            <person name="Scheffler B.E."/>
            <person name="Stack J.C."/>
            <person name="Feltus F.A."/>
            <person name="Mustiga G.M."/>
            <person name="Amores F."/>
            <person name="Phillips W."/>
            <person name="Marelli J.P."/>
            <person name="May G.D."/>
            <person name="Shapiro H."/>
            <person name="Ma J."/>
            <person name="Bustamante C.D."/>
            <person name="Schnell R.J."/>
            <person name="Main D."/>
            <person name="Gilbert D."/>
            <person name="Parida L."/>
            <person name="Kuhn D.N."/>
        </authorList>
    </citation>
    <scope>NUCLEOTIDE SEQUENCE [LARGE SCALE GENOMIC DNA]</scope>
    <source>
        <strain evidence="2">cv. Matina 1-6</strain>
    </source>
</reference>
<protein>
    <submittedName>
        <fullName evidence="1">Uncharacterized protein</fullName>
    </submittedName>
</protein>
<dbReference type="AlphaFoldDB" id="A0A061DM90"/>
<accession>A0A061DM90</accession>
<dbReference type="Gramene" id="EOX93939">
    <property type="protein sequence ID" value="EOX93939"/>
    <property type="gene ID" value="TCM_002946"/>
</dbReference>
<dbReference type="Proteomes" id="UP000026915">
    <property type="component" value="Chromosome 1"/>
</dbReference>
<dbReference type="InParanoid" id="A0A061DM90"/>
<proteinExistence type="predicted"/>
<evidence type="ECO:0000313" key="1">
    <source>
        <dbReference type="EMBL" id="EOX93939.1"/>
    </source>
</evidence>
<dbReference type="EMBL" id="CM001879">
    <property type="protein sequence ID" value="EOX93939.1"/>
    <property type="molecule type" value="Genomic_DNA"/>
</dbReference>
<name>A0A061DM90_THECC</name>